<reference evidence="6" key="1">
    <citation type="journal article" date="2010" name="Nat. Biotechnol.">
        <title>Draft genome sequence of the oilseed species Ricinus communis.</title>
        <authorList>
            <person name="Chan A.P."/>
            <person name="Crabtree J."/>
            <person name="Zhao Q."/>
            <person name="Lorenzi H."/>
            <person name="Orvis J."/>
            <person name="Puiu D."/>
            <person name="Melake-Berhan A."/>
            <person name="Jones K.M."/>
            <person name="Redman J."/>
            <person name="Chen G."/>
            <person name="Cahoon E.B."/>
            <person name="Gedil M."/>
            <person name="Stanke M."/>
            <person name="Haas B.J."/>
            <person name="Wortman J.R."/>
            <person name="Fraser-Liggett C.M."/>
            <person name="Ravel J."/>
            <person name="Rabinowicz P.D."/>
        </authorList>
    </citation>
    <scope>NUCLEOTIDE SEQUENCE [LARGE SCALE GENOMIC DNA]</scope>
    <source>
        <strain evidence="6">cv. Hale</strain>
    </source>
</reference>
<accession>B9RT68</accession>
<dbReference type="SMART" id="SM00320">
    <property type="entry name" value="WD40"/>
    <property type="match status" value="2"/>
</dbReference>
<dbReference type="Pfam" id="PF23628">
    <property type="entry name" value="ARM_LIN_C"/>
    <property type="match status" value="1"/>
</dbReference>
<dbReference type="InterPro" id="IPR036322">
    <property type="entry name" value="WD40_repeat_dom_sf"/>
</dbReference>
<dbReference type="InterPro" id="IPR016024">
    <property type="entry name" value="ARM-type_fold"/>
</dbReference>
<dbReference type="Proteomes" id="UP000008311">
    <property type="component" value="Unassembled WGS sequence"/>
</dbReference>
<dbReference type="Pfam" id="PF23654">
    <property type="entry name" value="ARM_LIN_2nd"/>
    <property type="match status" value="1"/>
</dbReference>
<dbReference type="Gene3D" id="2.130.10.10">
    <property type="entry name" value="YVTN repeat-like/Quinoprotein amine dehydrogenase"/>
    <property type="match status" value="1"/>
</dbReference>
<keyword evidence="6" id="KW-1185">Reference proteome</keyword>
<feature type="domain" description="Putative E3 ubiquitin-protein ligase LIN N-terminal" evidence="2">
    <location>
        <begin position="24"/>
        <end position="174"/>
    </location>
</feature>
<dbReference type="InterPro" id="IPR011989">
    <property type="entry name" value="ARM-like"/>
</dbReference>
<evidence type="ECO:0000313" key="5">
    <source>
        <dbReference type="EMBL" id="EEF45551.1"/>
    </source>
</evidence>
<evidence type="ECO:0000313" key="6">
    <source>
        <dbReference type="Proteomes" id="UP000008311"/>
    </source>
</evidence>
<evidence type="ECO:0000256" key="1">
    <source>
        <dbReference type="PROSITE-ProRule" id="PRU00221"/>
    </source>
</evidence>
<keyword evidence="1" id="KW-0853">WD repeat</keyword>
<dbReference type="PANTHER" id="PTHR35549">
    <property type="entry name" value="OS04G0584500 PROTEIN"/>
    <property type="match status" value="1"/>
</dbReference>
<dbReference type="InterPro" id="IPR056512">
    <property type="entry name" value="LIN_N"/>
</dbReference>
<feature type="repeat" description="WD" evidence="1">
    <location>
        <begin position="1090"/>
        <end position="1112"/>
    </location>
</feature>
<organism evidence="5 6">
    <name type="scientific">Ricinus communis</name>
    <name type="common">Castor bean</name>
    <dbReference type="NCBI Taxonomy" id="3988"/>
    <lineage>
        <taxon>Eukaryota</taxon>
        <taxon>Viridiplantae</taxon>
        <taxon>Streptophyta</taxon>
        <taxon>Embryophyta</taxon>
        <taxon>Tracheophyta</taxon>
        <taxon>Spermatophyta</taxon>
        <taxon>Magnoliopsida</taxon>
        <taxon>eudicotyledons</taxon>
        <taxon>Gunneridae</taxon>
        <taxon>Pentapetalae</taxon>
        <taxon>rosids</taxon>
        <taxon>fabids</taxon>
        <taxon>Malpighiales</taxon>
        <taxon>Euphorbiaceae</taxon>
        <taxon>Acalyphoideae</taxon>
        <taxon>Acalypheae</taxon>
        <taxon>Ricinus</taxon>
    </lineage>
</organism>
<dbReference type="PROSITE" id="PS50082">
    <property type="entry name" value="WD_REPEATS_2"/>
    <property type="match status" value="2"/>
</dbReference>
<feature type="domain" description="Putative E3 ubiquitin-protein ligase LIN ARM repeats" evidence="4">
    <location>
        <begin position="533"/>
        <end position="696"/>
    </location>
</feature>
<evidence type="ECO:0000259" key="4">
    <source>
        <dbReference type="Pfam" id="PF23654"/>
    </source>
</evidence>
<sequence length="1357" mass="153092">MASSSSFSCSPLSHDYERPGLESVKSLVISVNEYCFELLANGELWNALKSLCISKLNIRNQEFFEFSEHSVVSNLYWGIESVEAAVRAKCVEEKANRLKSSERMLQAPALLDEHGVTAGIQNHYLVCCSYFYLSMIRKLQNDEWQVALHFLQAMLVSPRFVRAELAPEFCASLFPVSGVLEVETMCGKKGKESVTDFLNEANINDAIREIARRYKHWLTYYQVMLYGETPQWHCRSSYNDESQDFWQVSNSSDSSELIEQERCSQTYKHEKVHPLDSKAYPANDKADKPKTCREIQEIGHDSEALNHFNQSLELKIRTTKQENYTSIKRLQEVLMDSQSDTPTSVNSCCSYYLEEVDAEVKMADNNCSIRNAGEDDLQPEVCAQLCQNKKLQTVLLITQALRRVTLQAACLTLDEMCRMVLLSSTTQEVQEVSEVKISSISSSRYPSSTCDFDLSILELRNKKFNVLDCDSAQRPLWQHQAQVTNEEATAALQNGMLAEIDRSRRAIRGKQNLHSQKNLNELYLNSGKDPNTELMAILEKAISRLCFSEGLAKCEEDYAVEVTAIYELLNSKKGIKYTILKDIILDQLLTAISSSKEETVVRASMSILTTIVSVNKSAVEDIKKKGLRLCDLANALKRNVHEAAILIYLINPPLTEIKTLELLPALMEILCTSNSYKEKPASPLITPPAASLMIIEVLVTAFDRATNNVHLAAINSPRVLSRLLDVARDHNLEECISMTNILIKCMQFDGQCRKYISQLTRLAPFKRLLQSNEKHAKFTALQFFHELLYMPRSSAISLLQRIGKEGSNDIMPSLMQCLQQLQPDYQLLAANLLLQLDTLEQSSGKNMYREEAMQIILKSVASEENSALQQLSTFILANIGGTYTWTGEPYTVALLVKKAGLTSLYHRTMIRNVDWSDPSLQDAGIDSWCSKIAKGIISIGKPAFQALESGLRSNTKRVSRDSLTAIAWIGCEIAKYPNSLRNSACEILLNGVEQFLHPGRELEERLLACLCIYNYTSGRGMQKLIHFSEGVRESLRRFSGVTWMAEELHRVAEFYLPNNSRISCVHTQVLETKHDRSGAVTALIYFRGQLYSGYSDGSIKVWDIKHQSATLVWDLKEHKKAVTCFSLFELGERLLSGSADKTIRVWQMVNRKLECVEVIAMKEPIQKIETYGQTMFIITQGHGMKVLDSSRTVKDLCKNKKFKCMSAVQGKLYIGCTDSSIQELTMTNNREREIKPPMKSWMMQNKPINSIALHKDWLYSASSIVEGSRVKELRTHSKPQMSIAPDKGRYILALGVVEDFIYLNCSSSTSTLQIWLRGTQQNVGRISAGSKITSLLTANDTVLCGTEKGLIKGWIPL</sequence>
<dbReference type="Gene3D" id="1.25.10.10">
    <property type="entry name" value="Leucine-rich Repeat Variant"/>
    <property type="match status" value="1"/>
</dbReference>
<protein>
    <submittedName>
        <fullName evidence="5">Nucleotide binding protein, putative</fullName>
    </submittedName>
</protein>
<dbReference type="InterPro" id="IPR055566">
    <property type="entry name" value="ARM_LIN"/>
</dbReference>
<dbReference type="STRING" id="3988.B9RT68"/>
<dbReference type="InterPro" id="IPR056514">
    <property type="entry name" value="ARM_LIN_2nd"/>
</dbReference>
<dbReference type="FunCoup" id="B9RT68">
    <property type="interactions" value="925"/>
</dbReference>
<dbReference type="SUPFAM" id="SSF50978">
    <property type="entry name" value="WD40 repeat-like"/>
    <property type="match status" value="1"/>
</dbReference>
<feature type="repeat" description="WD" evidence="1">
    <location>
        <begin position="1115"/>
        <end position="1148"/>
    </location>
</feature>
<dbReference type="Pfam" id="PF23568">
    <property type="entry name" value="ARM_LIN"/>
    <property type="match status" value="1"/>
</dbReference>
<proteinExistence type="predicted"/>
<evidence type="ECO:0000259" key="2">
    <source>
        <dbReference type="Pfam" id="PF23568"/>
    </source>
</evidence>
<dbReference type="PROSITE" id="PS50294">
    <property type="entry name" value="WD_REPEATS_REGION"/>
    <property type="match status" value="1"/>
</dbReference>
<name>B9RT68_RICCO</name>
<evidence type="ECO:0000259" key="3">
    <source>
        <dbReference type="Pfam" id="PF23628"/>
    </source>
</evidence>
<feature type="domain" description="Putative E3 ubiquitin-protein ligase LIN ARM-like" evidence="3">
    <location>
        <begin position="698"/>
        <end position="1051"/>
    </location>
</feature>
<dbReference type="PANTHER" id="PTHR35549:SF2">
    <property type="entry name" value="TRANSDUCIN_WD40 REPEAT-LIKE SUPERFAMILY PROTEIN"/>
    <property type="match status" value="1"/>
</dbReference>
<dbReference type="SUPFAM" id="SSF48371">
    <property type="entry name" value="ARM repeat"/>
    <property type="match status" value="1"/>
</dbReference>
<dbReference type="eggNOG" id="ENOG502R4WU">
    <property type="taxonomic scope" value="Eukaryota"/>
</dbReference>
<dbReference type="InParanoid" id="B9RT68"/>
<dbReference type="Pfam" id="PF00400">
    <property type="entry name" value="WD40"/>
    <property type="match status" value="2"/>
</dbReference>
<gene>
    <name evidence="5" type="ORF">RCOM_0681430</name>
</gene>
<dbReference type="InterPro" id="IPR001680">
    <property type="entry name" value="WD40_rpt"/>
</dbReference>
<dbReference type="EMBL" id="EQ973812">
    <property type="protein sequence ID" value="EEF45551.1"/>
    <property type="molecule type" value="Genomic_DNA"/>
</dbReference>
<dbReference type="InterPro" id="IPR015943">
    <property type="entry name" value="WD40/YVTN_repeat-like_dom_sf"/>
</dbReference>